<evidence type="ECO:0000256" key="2">
    <source>
        <dbReference type="ARBA" id="ARBA00022723"/>
    </source>
</evidence>
<evidence type="ECO:0000256" key="4">
    <source>
        <dbReference type="ARBA" id="ARBA00022833"/>
    </source>
</evidence>
<keyword evidence="5" id="KW-0472">Membrane</keyword>
<dbReference type="Pfam" id="PF17122">
    <property type="entry name" value="zf-C3H2C3"/>
    <property type="match status" value="1"/>
</dbReference>
<evidence type="ECO:0000313" key="9">
    <source>
        <dbReference type="Proteomes" id="UP000001950"/>
    </source>
</evidence>
<dbReference type="GO" id="GO:0007032">
    <property type="term" value="P:endosome organization"/>
    <property type="evidence" value="ECO:0007669"/>
    <property type="project" value="TreeGrafter"/>
</dbReference>
<protein>
    <recommendedName>
        <fullName evidence="7">RING-type domain-containing protein</fullName>
    </recommendedName>
</protein>
<comment type="subcellular location">
    <subcellularLocation>
        <location evidence="1">Membrane</location>
    </subcellularLocation>
</comment>
<keyword evidence="4" id="KW-0862">Zinc</keyword>
<proteinExistence type="predicted"/>
<organism evidence="8 9">
    <name type="scientific">Theileria annulata</name>
    <dbReference type="NCBI Taxonomy" id="5874"/>
    <lineage>
        <taxon>Eukaryota</taxon>
        <taxon>Sar</taxon>
        <taxon>Alveolata</taxon>
        <taxon>Apicomplexa</taxon>
        <taxon>Aconoidasida</taxon>
        <taxon>Piroplasmida</taxon>
        <taxon>Theileriidae</taxon>
        <taxon>Theileria</taxon>
    </lineage>
</organism>
<reference evidence="8 9" key="1">
    <citation type="journal article" date="2005" name="Science">
        <title>Genome of the host-cell transforming parasite Theileria annulata compared with T. parva.</title>
        <authorList>
            <person name="Pain A."/>
            <person name="Renauld H."/>
            <person name="Berriman M."/>
            <person name="Murphy L."/>
            <person name="Yeats C.A."/>
            <person name="Weir W."/>
            <person name="Kerhornou A."/>
            <person name="Aslett M."/>
            <person name="Bishop R."/>
            <person name="Bouchier C."/>
            <person name="Cochet M."/>
            <person name="Coulson R.M.R."/>
            <person name="Cronin A."/>
            <person name="de Villiers E.P."/>
            <person name="Fraser A."/>
            <person name="Fosker N."/>
            <person name="Gardner M."/>
            <person name="Goble A."/>
            <person name="Griffiths-Jones S."/>
            <person name="Harris D.E."/>
            <person name="Katzer F."/>
            <person name="Larke N."/>
            <person name="Lord A."/>
            <person name="Maser P."/>
            <person name="McKellar S."/>
            <person name="Mooney P."/>
            <person name="Morton F."/>
            <person name="Nene V."/>
            <person name="O'Neil S."/>
            <person name="Price C."/>
            <person name="Quail M.A."/>
            <person name="Rabbinowitsch E."/>
            <person name="Rawlings N.D."/>
            <person name="Rutter S."/>
            <person name="Saunders D."/>
            <person name="Seeger K."/>
            <person name="Shah T."/>
            <person name="Squares R."/>
            <person name="Squares S."/>
            <person name="Tivey A."/>
            <person name="Walker A.R."/>
            <person name="Woodward J."/>
            <person name="Dobbelaere D.A.E."/>
            <person name="Langsley G."/>
            <person name="Rajandream M.A."/>
            <person name="McKeever D."/>
            <person name="Shiels B."/>
            <person name="Tait A."/>
            <person name="Barrell B.G."/>
            <person name="Hall N."/>
        </authorList>
    </citation>
    <scope>NUCLEOTIDE SEQUENCE [LARGE SCALE GENOMIC DNA]</scope>
    <source>
        <strain evidence="9">Ankara</strain>
    </source>
</reference>
<dbReference type="GO" id="GO:0030674">
    <property type="term" value="F:protein-macromolecule adaptor activity"/>
    <property type="evidence" value="ECO:0007669"/>
    <property type="project" value="TreeGrafter"/>
</dbReference>
<name>Q4UF85_THEAN</name>
<dbReference type="GO" id="GO:0030897">
    <property type="term" value="C:HOPS complex"/>
    <property type="evidence" value="ECO:0007669"/>
    <property type="project" value="TreeGrafter"/>
</dbReference>
<dbReference type="KEGG" id="tan:TA14805"/>
<evidence type="ECO:0000259" key="7">
    <source>
        <dbReference type="PROSITE" id="PS50089"/>
    </source>
</evidence>
<dbReference type="PROSITE" id="PS50089">
    <property type="entry name" value="ZF_RING_2"/>
    <property type="match status" value="1"/>
</dbReference>
<dbReference type="InterPro" id="IPR001841">
    <property type="entry name" value="Znf_RING"/>
</dbReference>
<dbReference type="GO" id="GO:0005768">
    <property type="term" value="C:endosome"/>
    <property type="evidence" value="ECO:0007669"/>
    <property type="project" value="TreeGrafter"/>
</dbReference>
<dbReference type="STRING" id="5874.Q4UF85"/>
<evidence type="ECO:0000256" key="3">
    <source>
        <dbReference type="ARBA" id="ARBA00022771"/>
    </source>
</evidence>
<keyword evidence="3 6" id="KW-0863">Zinc-finger</keyword>
<dbReference type="EMBL" id="CR940348">
    <property type="protein sequence ID" value="CAI74254.1"/>
    <property type="molecule type" value="Genomic_DNA"/>
</dbReference>
<dbReference type="Proteomes" id="UP000001950">
    <property type="component" value="Chromosome 2"/>
</dbReference>
<sequence length="908" mass="106809">MTNLRHLVFLEKKLVSVENKDGTNLMIGSIVDVAGDDYFMFLLESSGIVWMCYKPWVKFDDTTHLRFVNFKTFEFEATNLFYCPLKKVLVVIGREQECDSMLKFNSYDLSMFNDTYDQAPQFIQSTPLFPNLNEFRPDNVIKVSISDCCSTIAVSTEFSGIYMYRNYITHSDDQKLWIIPPNKVFKMCAKNIHILDLEGSQYLFVTTDFEVVSYNLSDNKVVYVESSDVKYEASCKLKQNLVGVYVPGRILIYHILQGMVKHIETNTNDIDSTNSGIDNIKLHCYNEYVVNCNVDNIFDNNNIILINLYSYLLDISFIAYSYYIPRLIHIVQFMNNLYLFTTNSNLNNPSGVFSSVLIFELKNKKLYNRVDILIKKRLFDWAIKLLKFENRSTNEIEQIYKIYADWLYMKNKYSESICYYSKCNNTIEPCYVIQRFLMLNTKTYLYTYLYNYLYHIKTNEKASIDNNYYILTILLLQSLNNNDTQMLEDEPKSQGNEGQELVVENELHRFLSKFSNIYKKSIKESIIQCRYINKYEFACEIAKHQDDEEEYLNILIEDLNQFDKAFELLQSASHYVKYNIIIKHSKLLLNYDSSKLLKLIDDIVNDNQREPNQVQENPNNNDKSSNCQLNNGFDINSVLNLFILENDFLTKLMGLVKDNSSLLLYTIKLNILLQQYNKYKQSYNSQDDGCSNSENDTSHNNVDKSALVEDSILKLLNSSSNYHTELIGLVLCLLYKYKRGSIVISIKMRYYNLPLILLDNEDDIISLLDYVYNNYIVIKKLLYNVQKLLKFQNIIKIFNNYQSIQFQYLNDYIRGEFKKINDTINEYNNDIMQDKLEYMNMKKNLVDLNTNYIIINNINCSSCGLHLEYPSIHFYCKHSYHIYCVTQDNTCPKCTYNIPVRFNLIKLL</sequence>
<dbReference type="eggNOG" id="KOG2114">
    <property type="taxonomic scope" value="Eukaryota"/>
</dbReference>
<evidence type="ECO:0000256" key="5">
    <source>
        <dbReference type="ARBA" id="ARBA00023136"/>
    </source>
</evidence>
<feature type="domain" description="RING-type" evidence="7">
    <location>
        <begin position="860"/>
        <end position="895"/>
    </location>
</feature>
<dbReference type="GeneID" id="3862291"/>
<dbReference type="GO" id="GO:0008270">
    <property type="term" value="F:zinc ion binding"/>
    <property type="evidence" value="ECO:0007669"/>
    <property type="project" value="UniProtKB-KW"/>
</dbReference>
<dbReference type="GO" id="GO:0048284">
    <property type="term" value="P:organelle fusion"/>
    <property type="evidence" value="ECO:0007669"/>
    <property type="project" value="TreeGrafter"/>
</dbReference>
<dbReference type="RefSeq" id="XP_951986.1">
    <property type="nucleotide sequence ID" value="XM_946893.1"/>
</dbReference>
<dbReference type="GO" id="GO:0007033">
    <property type="term" value="P:vacuole organization"/>
    <property type="evidence" value="ECO:0007669"/>
    <property type="project" value="TreeGrafter"/>
</dbReference>
<dbReference type="OMA" id="AYSYYIP"/>
<evidence type="ECO:0000313" key="8">
    <source>
        <dbReference type="EMBL" id="CAI74254.1"/>
    </source>
</evidence>
<dbReference type="PANTHER" id="PTHR23323">
    <property type="entry name" value="VACUOLAR PROTEIN SORTING-ASSOCIATED PROTEIN"/>
    <property type="match status" value="1"/>
</dbReference>
<gene>
    <name evidence="8" type="ORF">TA14805</name>
</gene>
<dbReference type="SUPFAM" id="SSF57850">
    <property type="entry name" value="RING/U-box"/>
    <property type="match status" value="1"/>
</dbReference>
<accession>Q4UF85</accession>
<dbReference type="VEuPathDB" id="PiroplasmaDB:TA14805"/>
<evidence type="ECO:0000256" key="6">
    <source>
        <dbReference type="PROSITE-ProRule" id="PRU00175"/>
    </source>
</evidence>
<evidence type="ECO:0000256" key="1">
    <source>
        <dbReference type="ARBA" id="ARBA00004370"/>
    </source>
</evidence>
<dbReference type="InParanoid" id="Q4UF85"/>
<dbReference type="GO" id="GO:0006904">
    <property type="term" value="P:vesicle docking involved in exocytosis"/>
    <property type="evidence" value="ECO:0007669"/>
    <property type="project" value="TreeGrafter"/>
</dbReference>
<dbReference type="PANTHER" id="PTHR23323:SF24">
    <property type="entry name" value="VACUOLAR PROTEIN SORTING-ASSOCIATED PROTEIN 11 HOMOLOG"/>
    <property type="match status" value="1"/>
</dbReference>
<dbReference type="OrthoDB" id="26184at2759"/>
<dbReference type="AlphaFoldDB" id="Q4UF85"/>
<keyword evidence="2" id="KW-0479">Metal-binding</keyword>
<keyword evidence="9" id="KW-1185">Reference proteome</keyword>
<dbReference type="FunCoup" id="Q4UF85">
    <property type="interactions" value="271"/>
</dbReference>